<evidence type="ECO:0000256" key="2">
    <source>
        <dbReference type="ARBA" id="ARBA00023125"/>
    </source>
</evidence>
<dbReference type="AlphaFoldDB" id="A0A173WZG7"/>
<dbReference type="STRING" id="187979.ERS852385_00481"/>
<dbReference type="OrthoDB" id="1625696at2"/>
<dbReference type="InterPro" id="IPR000835">
    <property type="entry name" value="HTH_MarR-typ"/>
</dbReference>
<dbReference type="PANTHER" id="PTHR33164:SF64">
    <property type="entry name" value="TRANSCRIPTIONAL REGULATOR SLYA"/>
    <property type="match status" value="1"/>
</dbReference>
<dbReference type="Pfam" id="PF01047">
    <property type="entry name" value="MarR"/>
    <property type="match status" value="1"/>
</dbReference>
<dbReference type="PANTHER" id="PTHR33164">
    <property type="entry name" value="TRANSCRIPTIONAL REGULATOR, MARR FAMILY"/>
    <property type="match status" value="1"/>
</dbReference>
<accession>A0A173WZG7</accession>
<dbReference type="RefSeq" id="WP_055160240.1">
    <property type="nucleotide sequence ID" value="NZ_CABIWZ010000001.1"/>
</dbReference>
<keyword evidence="2" id="KW-0238">DNA-binding</keyword>
<gene>
    <name evidence="5" type="primary">slyA_1</name>
    <name evidence="5" type="ORF">ERS852385_00481</name>
</gene>
<dbReference type="InterPro" id="IPR039422">
    <property type="entry name" value="MarR/SlyA-like"/>
</dbReference>
<dbReference type="GO" id="GO:0003677">
    <property type="term" value="F:DNA binding"/>
    <property type="evidence" value="ECO:0007669"/>
    <property type="project" value="UniProtKB-KW"/>
</dbReference>
<proteinExistence type="predicted"/>
<name>A0A173WZG7_9FIRM</name>
<dbReference type="Proteomes" id="UP000095546">
    <property type="component" value="Unassembled WGS sequence"/>
</dbReference>
<dbReference type="SUPFAM" id="SSF46785">
    <property type="entry name" value="Winged helix' DNA-binding domain"/>
    <property type="match status" value="1"/>
</dbReference>
<dbReference type="InterPro" id="IPR036388">
    <property type="entry name" value="WH-like_DNA-bd_sf"/>
</dbReference>
<dbReference type="EMBL" id="CYYU01000001">
    <property type="protein sequence ID" value="CUN44891.1"/>
    <property type="molecule type" value="Genomic_DNA"/>
</dbReference>
<dbReference type="PROSITE" id="PS50995">
    <property type="entry name" value="HTH_MARR_2"/>
    <property type="match status" value="1"/>
</dbReference>
<dbReference type="GO" id="GO:0006950">
    <property type="term" value="P:response to stress"/>
    <property type="evidence" value="ECO:0007669"/>
    <property type="project" value="TreeGrafter"/>
</dbReference>
<dbReference type="CDD" id="cd00090">
    <property type="entry name" value="HTH_ARSR"/>
    <property type="match status" value="1"/>
</dbReference>
<keyword evidence="3" id="KW-0804">Transcription</keyword>
<evidence type="ECO:0000256" key="1">
    <source>
        <dbReference type="ARBA" id="ARBA00023015"/>
    </source>
</evidence>
<evidence type="ECO:0000259" key="4">
    <source>
        <dbReference type="PROSITE" id="PS50995"/>
    </source>
</evidence>
<dbReference type="Gene3D" id="1.10.10.10">
    <property type="entry name" value="Winged helix-like DNA-binding domain superfamily/Winged helix DNA-binding domain"/>
    <property type="match status" value="1"/>
</dbReference>
<dbReference type="GO" id="GO:0003700">
    <property type="term" value="F:DNA-binding transcription factor activity"/>
    <property type="evidence" value="ECO:0007669"/>
    <property type="project" value="InterPro"/>
</dbReference>
<keyword evidence="1" id="KW-0805">Transcription regulation</keyword>
<sequence length="148" mass="16783">MDKTIWQESDSDRLIHQLYQTIRLFSKTLNQEIADTGIYSSEWTILNLIHHREDCAQTALSQYLGVEPAAISKTLTKMEKKGLITRVAHPNTRGKFIELTEKGAQAHRDLSSAVAEHRRKALQGLSPEMLQGLNDVMLRIQRNLSSGE</sequence>
<organism evidence="5 6">
    <name type="scientific">Mitsuokella jalaludinii</name>
    <dbReference type="NCBI Taxonomy" id="187979"/>
    <lineage>
        <taxon>Bacteria</taxon>
        <taxon>Bacillati</taxon>
        <taxon>Bacillota</taxon>
        <taxon>Negativicutes</taxon>
        <taxon>Selenomonadales</taxon>
        <taxon>Selenomonadaceae</taxon>
        <taxon>Mitsuokella</taxon>
    </lineage>
</organism>
<keyword evidence="6" id="KW-1185">Reference proteome</keyword>
<feature type="domain" description="HTH marR-type" evidence="4">
    <location>
        <begin position="11"/>
        <end position="142"/>
    </location>
</feature>
<evidence type="ECO:0000256" key="3">
    <source>
        <dbReference type="ARBA" id="ARBA00023163"/>
    </source>
</evidence>
<dbReference type="eggNOG" id="COG1846">
    <property type="taxonomic scope" value="Bacteria"/>
</dbReference>
<reference evidence="5 6" key="1">
    <citation type="submission" date="2015-09" db="EMBL/GenBank/DDBJ databases">
        <authorList>
            <consortium name="Pathogen Informatics"/>
        </authorList>
    </citation>
    <scope>NUCLEOTIDE SEQUENCE [LARGE SCALE GENOMIC DNA]</scope>
    <source>
        <strain evidence="5 6">2789STDY5608828</strain>
    </source>
</reference>
<dbReference type="InterPro" id="IPR011991">
    <property type="entry name" value="ArsR-like_HTH"/>
</dbReference>
<protein>
    <submittedName>
        <fullName evidence="5">Salmolysin</fullName>
    </submittedName>
</protein>
<dbReference type="InterPro" id="IPR036390">
    <property type="entry name" value="WH_DNA-bd_sf"/>
</dbReference>
<evidence type="ECO:0000313" key="5">
    <source>
        <dbReference type="EMBL" id="CUN44891.1"/>
    </source>
</evidence>
<evidence type="ECO:0000313" key="6">
    <source>
        <dbReference type="Proteomes" id="UP000095546"/>
    </source>
</evidence>
<dbReference type="SMART" id="SM00347">
    <property type="entry name" value="HTH_MARR"/>
    <property type="match status" value="1"/>
</dbReference>